<gene>
    <name evidence="3" type="ORF">XNOV1_A019989</name>
</gene>
<protein>
    <submittedName>
        <fullName evidence="3">Uncharacterized protein LOC117808509</fullName>
    </submittedName>
</protein>
<organism evidence="3 4">
    <name type="scientific">Xyrichtys novacula</name>
    <name type="common">Pearly razorfish</name>
    <name type="synonym">Hemipteronotus novacula</name>
    <dbReference type="NCBI Taxonomy" id="13765"/>
    <lineage>
        <taxon>Eukaryota</taxon>
        <taxon>Metazoa</taxon>
        <taxon>Chordata</taxon>
        <taxon>Craniata</taxon>
        <taxon>Vertebrata</taxon>
        <taxon>Euteleostomi</taxon>
        <taxon>Actinopterygii</taxon>
        <taxon>Neopterygii</taxon>
        <taxon>Teleostei</taxon>
        <taxon>Neoteleostei</taxon>
        <taxon>Acanthomorphata</taxon>
        <taxon>Eupercaria</taxon>
        <taxon>Labriformes</taxon>
        <taxon>Labridae</taxon>
        <taxon>Xyrichtys</taxon>
    </lineage>
</organism>
<feature type="compositionally biased region" description="Acidic residues" evidence="2">
    <location>
        <begin position="268"/>
        <end position="284"/>
    </location>
</feature>
<feature type="region of interest" description="Disordered" evidence="2">
    <location>
        <begin position="264"/>
        <end position="284"/>
    </location>
</feature>
<evidence type="ECO:0000313" key="3">
    <source>
        <dbReference type="EMBL" id="CAJ1058368.1"/>
    </source>
</evidence>
<proteinExistence type="predicted"/>
<keyword evidence="1" id="KW-0175">Coiled coil</keyword>
<feature type="region of interest" description="Disordered" evidence="2">
    <location>
        <begin position="232"/>
        <end position="251"/>
    </location>
</feature>
<feature type="region of interest" description="Disordered" evidence="2">
    <location>
        <begin position="53"/>
        <end position="99"/>
    </location>
</feature>
<sequence>MLSKTSDTADSEEHKTSPTILIKLSGHFKRILKNCYKMMKKILTTKNLKKAQKSEMLHQEEKVEETEDTCPAPPPPSPAETSVTSLQEEKPGRAESTVNKHLTFLQATKEILEKQLEEIVNDAQSYSTEEEDSPSCGSLGVCPFKEIASNISSGKLESSARTLSDILANHLKPQKVQEETDREEIRAEVDNIFKDMGNWLKKQIQLCKIRKDCVNMTLKKFRQLVLNNHLSSPKTEAEDQTCPTPVQEEVQSFTAEKEEEEACKAEEEKEEACSDEEEKEEAYTAEEQVEQAQVAKPSGECTESVQKEWDRLTCEFIVKLFIRKLTKDLFPNQTYKLVEARLTDVLYEKMIGTSVNVDLSLKSIKKKCKAVYKELCKNVDGGVLWRSLLVQGQPVIEAAAEALKKHFSSERPSGIQKLLRCFAGLSLSVVVGNIKQTFFPQTAAISPGTPRWI</sequence>
<accession>A0AAV1FBG2</accession>
<reference evidence="3" key="1">
    <citation type="submission" date="2023-08" db="EMBL/GenBank/DDBJ databases">
        <authorList>
            <person name="Alioto T."/>
            <person name="Alioto T."/>
            <person name="Gomez Garrido J."/>
        </authorList>
    </citation>
    <scope>NUCLEOTIDE SEQUENCE</scope>
</reference>
<feature type="coiled-coil region" evidence="1">
    <location>
        <begin position="102"/>
        <end position="129"/>
    </location>
</feature>
<dbReference type="Proteomes" id="UP001178508">
    <property type="component" value="Chromosome 6"/>
</dbReference>
<feature type="compositionally biased region" description="Polar residues" evidence="2">
    <location>
        <begin position="241"/>
        <end position="251"/>
    </location>
</feature>
<evidence type="ECO:0000256" key="2">
    <source>
        <dbReference type="SAM" id="MobiDB-lite"/>
    </source>
</evidence>
<dbReference type="AlphaFoldDB" id="A0AAV1FBG2"/>
<evidence type="ECO:0000256" key="1">
    <source>
        <dbReference type="SAM" id="Coils"/>
    </source>
</evidence>
<evidence type="ECO:0000313" key="4">
    <source>
        <dbReference type="Proteomes" id="UP001178508"/>
    </source>
</evidence>
<dbReference type="EMBL" id="OY660869">
    <property type="protein sequence ID" value="CAJ1058368.1"/>
    <property type="molecule type" value="Genomic_DNA"/>
</dbReference>
<name>A0AAV1FBG2_XYRNO</name>
<keyword evidence="4" id="KW-1185">Reference proteome</keyword>